<gene>
    <name evidence="2" type="ORF">JM93_02121</name>
</gene>
<keyword evidence="1" id="KW-0732">Signal</keyword>
<accession>A0A562T1J8</accession>
<proteinExistence type="predicted"/>
<dbReference type="AlphaFoldDB" id="A0A562T1J8"/>
<keyword evidence="3" id="KW-1185">Reference proteome</keyword>
<protein>
    <recommendedName>
        <fullName evidence="4">DUF2927 family protein</fullName>
    </recommendedName>
</protein>
<evidence type="ECO:0000313" key="3">
    <source>
        <dbReference type="Proteomes" id="UP000320593"/>
    </source>
</evidence>
<dbReference type="EMBL" id="VLLF01000004">
    <property type="protein sequence ID" value="TWI87555.1"/>
    <property type="molecule type" value="Genomic_DNA"/>
</dbReference>
<feature type="signal peptide" evidence="1">
    <location>
        <begin position="1"/>
        <end position="22"/>
    </location>
</feature>
<feature type="chain" id="PRO_5021972598" description="DUF2927 family protein" evidence="1">
    <location>
        <begin position="23"/>
        <end position="238"/>
    </location>
</feature>
<evidence type="ECO:0000313" key="2">
    <source>
        <dbReference type="EMBL" id="TWI87555.1"/>
    </source>
</evidence>
<organism evidence="2 3">
    <name type="scientific">Roseibium hamelinense</name>
    <dbReference type="NCBI Taxonomy" id="150831"/>
    <lineage>
        <taxon>Bacteria</taxon>
        <taxon>Pseudomonadati</taxon>
        <taxon>Pseudomonadota</taxon>
        <taxon>Alphaproteobacteria</taxon>
        <taxon>Hyphomicrobiales</taxon>
        <taxon>Stappiaceae</taxon>
        <taxon>Roseibium</taxon>
    </lineage>
</organism>
<dbReference type="OrthoDB" id="3295600at2"/>
<reference evidence="2 3" key="1">
    <citation type="submission" date="2019-07" db="EMBL/GenBank/DDBJ databases">
        <title>Genomic Encyclopedia of Archaeal and Bacterial Type Strains, Phase II (KMG-II): from individual species to whole genera.</title>
        <authorList>
            <person name="Goeker M."/>
        </authorList>
    </citation>
    <scope>NUCLEOTIDE SEQUENCE [LARGE SCALE GENOMIC DNA]</scope>
    <source>
        <strain evidence="2 3">ATCC BAA-252</strain>
    </source>
</reference>
<evidence type="ECO:0008006" key="4">
    <source>
        <dbReference type="Google" id="ProtNLM"/>
    </source>
</evidence>
<evidence type="ECO:0000256" key="1">
    <source>
        <dbReference type="SAM" id="SignalP"/>
    </source>
</evidence>
<dbReference type="Pfam" id="PF11150">
    <property type="entry name" value="DUF2927"/>
    <property type="match status" value="1"/>
</dbReference>
<dbReference type="InterPro" id="IPR021323">
    <property type="entry name" value="DUF2927"/>
</dbReference>
<dbReference type="Proteomes" id="UP000320593">
    <property type="component" value="Unassembled WGS sequence"/>
</dbReference>
<name>A0A562T1J8_9HYPH</name>
<comment type="caution">
    <text evidence="2">The sequence shown here is derived from an EMBL/GenBank/DDBJ whole genome shotgun (WGS) entry which is preliminary data.</text>
</comment>
<sequence length="238" mass="27632">MRAACRSVFFAFFLAFFGNAHAASDTFSTEEILSGFKKTVFGLEYRAWSWQPYLVKKYTVPVRFYVHNFARRDRTPVVHRFLRDIDQKVFGLSTELASRPDSANFLIFVVDRAQYKRVVREDIYKDPEAKVPGRCLVRVVSGRRGIKRSAAVIVSDEGEFLFRRCLVEEVLQGLGPMNDDEALLHSVFNDRSRHSRFTVFDQIILNMLYDPRVEPGMSSKQIENLLPIIARDARRRVR</sequence>